<evidence type="ECO:0000256" key="6">
    <source>
        <dbReference type="PROSITE-ProRule" id="PRU00042"/>
    </source>
</evidence>
<comment type="subcellular location">
    <subcellularLocation>
        <location evidence="1">Nucleus</location>
    </subcellularLocation>
</comment>
<dbReference type="InParanoid" id="D8QZP7"/>
<feature type="compositionally biased region" description="Low complexity" evidence="7">
    <location>
        <begin position="275"/>
        <end position="294"/>
    </location>
</feature>
<evidence type="ECO:0000259" key="8">
    <source>
        <dbReference type="PROSITE" id="PS50157"/>
    </source>
</evidence>
<accession>D8QZP7</accession>
<dbReference type="GO" id="GO:0005634">
    <property type="term" value="C:nucleus"/>
    <property type="evidence" value="ECO:0007669"/>
    <property type="project" value="UniProtKB-SubCell"/>
</dbReference>
<dbReference type="KEGG" id="smo:SELMODRAFT_405785"/>
<feature type="region of interest" description="Disordered" evidence="7">
    <location>
        <begin position="80"/>
        <end position="108"/>
    </location>
</feature>
<dbReference type="InterPro" id="IPR044246">
    <property type="entry name" value="ZFP3-like"/>
</dbReference>
<keyword evidence="4" id="KW-0862">Zinc</keyword>
<reference evidence="9 10" key="1">
    <citation type="journal article" date="2011" name="Science">
        <title>The Selaginella genome identifies genetic changes associated with the evolution of vascular plants.</title>
        <authorList>
            <person name="Banks J.A."/>
            <person name="Nishiyama T."/>
            <person name="Hasebe M."/>
            <person name="Bowman J.L."/>
            <person name="Gribskov M."/>
            <person name="dePamphilis C."/>
            <person name="Albert V.A."/>
            <person name="Aono N."/>
            <person name="Aoyama T."/>
            <person name="Ambrose B.A."/>
            <person name="Ashton N.W."/>
            <person name="Axtell M.J."/>
            <person name="Barker E."/>
            <person name="Barker M.S."/>
            <person name="Bennetzen J.L."/>
            <person name="Bonawitz N.D."/>
            <person name="Chapple C."/>
            <person name="Cheng C."/>
            <person name="Correa L.G."/>
            <person name="Dacre M."/>
            <person name="DeBarry J."/>
            <person name="Dreyer I."/>
            <person name="Elias M."/>
            <person name="Engstrom E.M."/>
            <person name="Estelle M."/>
            <person name="Feng L."/>
            <person name="Finet C."/>
            <person name="Floyd S.K."/>
            <person name="Frommer W.B."/>
            <person name="Fujita T."/>
            <person name="Gramzow L."/>
            <person name="Gutensohn M."/>
            <person name="Harholt J."/>
            <person name="Hattori M."/>
            <person name="Heyl A."/>
            <person name="Hirai T."/>
            <person name="Hiwatashi Y."/>
            <person name="Ishikawa M."/>
            <person name="Iwata M."/>
            <person name="Karol K.G."/>
            <person name="Koehler B."/>
            <person name="Kolukisaoglu U."/>
            <person name="Kubo M."/>
            <person name="Kurata T."/>
            <person name="Lalonde S."/>
            <person name="Li K."/>
            <person name="Li Y."/>
            <person name="Litt A."/>
            <person name="Lyons E."/>
            <person name="Manning G."/>
            <person name="Maruyama T."/>
            <person name="Michael T.P."/>
            <person name="Mikami K."/>
            <person name="Miyazaki S."/>
            <person name="Morinaga S."/>
            <person name="Murata T."/>
            <person name="Mueller-Roeber B."/>
            <person name="Nelson D.R."/>
            <person name="Obara M."/>
            <person name="Oguri Y."/>
            <person name="Olmstead R.G."/>
            <person name="Onodera N."/>
            <person name="Petersen B.L."/>
            <person name="Pils B."/>
            <person name="Prigge M."/>
            <person name="Rensing S.A."/>
            <person name="Riano-Pachon D.M."/>
            <person name="Roberts A.W."/>
            <person name="Sato Y."/>
            <person name="Scheller H.V."/>
            <person name="Schulz B."/>
            <person name="Schulz C."/>
            <person name="Shakirov E.V."/>
            <person name="Shibagaki N."/>
            <person name="Shinohara N."/>
            <person name="Shippen D.E."/>
            <person name="Soerensen I."/>
            <person name="Sotooka R."/>
            <person name="Sugimoto N."/>
            <person name="Sugita M."/>
            <person name="Sumikawa N."/>
            <person name="Tanurdzic M."/>
            <person name="Theissen G."/>
            <person name="Ulvskov P."/>
            <person name="Wakazuki S."/>
            <person name="Weng J.K."/>
            <person name="Willats W.W."/>
            <person name="Wipf D."/>
            <person name="Wolf P.G."/>
            <person name="Yang L."/>
            <person name="Zimmer A.D."/>
            <person name="Zhu Q."/>
            <person name="Mitros T."/>
            <person name="Hellsten U."/>
            <person name="Loque D."/>
            <person name="Otillar R."/>
            <person name="Salamov A."/>
            <person name="Schmutz J."/>
            <person name="Shapiro H."/>
            <person name="Lindquist E."/>
            <person name="Lucas S."/>
            <person name="Rokhsar D."/>
            <person name="Grigoriev I.V."/>
        </authorList>
    </citation>
    <scope>NUCLEOTIDE SEQUENCE [LARGE SCALE GENOMIC DNA]</scope>
</reference>
<feature type="compositionally biased region" description="Polar residues" evidence="7">
    <location>
        <begin position="322"/>
        <end position="346"/>
    </location>
</feature>
<feature type="compositionally biased region" description="Acidic residues" evidence="7">
    <location>
        <begin position="92"/>
        <end position="106"/>
    </location>
</feature>
<feature type="region of interest" description="Disordered" evidence="7">
    <location>
        <begin position="170"/>
        <end position="196"/>
    </location>
</feature>
<evidence type="ECO:0000256" key="1">
    <source>
        <dbReference type="ARBA" id="ARBA00004123"/>
    </source>
</evidence>
<dbReference type="PROSITE" id="PS50157">
    <property type="entry name" value="ZINC_FINGER_C2H2_2"/>
    <property type="match status" value="1"/>
</dbReference>
<dbReference type="Proteomes" id="UP000001514">
    <property type="component" value="Unassembled WGS sequence"/>
</dbReference>
<protein>
    <submittedName>
        <fullName evidence="9">EPF-type Cis2-His2 zinc finger transcription factor</fullName>
    </submittedName>
</protein>
<feature type="domain" description="C2H2-type" evidence="8">
    <location>
        <begin position="240"/>
        <end position="267"/>
    </location>
</feature>
<evidence type="ECO:0000256" key="4">
    <source>
        <dbReference type="ARBA" id="ARBA00022833"/>
    </source>
</evidence>
<keyword evidence="5" id="KW-0539">Nucleus</keyword>
<keyword evidence="3 6" id="KW-0863">Zinc-finger</keyword>
<dbReference type="AlphaFoldDB" id="D8QZP7"/>
<feature type="compositionally biased region" description="Basic residues" evidence="7">
    <location>
        <begin position="260"/>
        <end position="274"/>
    </location>
</feature>
<feature type="compositionally biased region" description="Acidic residues" evidence="7">
    <location>
        <begin position="14"/>
        <end position="24"/>
    </location>
</feature>
<dbReference type="PROSITE" id="PS00028">
    <property type="entry name" value="ZINC_FINGER_C2H2_1"/>
    <property type="match status" value="1"/>
</dbReference>
<evidence type="ECO:0000256" key="7">
    <source>
        <dbReference type="SAM" id="MobiDB-lite"/>
    </source>
</evidence>
<evidence type="ECO:0000313" key="10">
    <source>
        <dbReference type="Proteomes" id="UP000001514"/>
    </source>
</evidence>
<evidence type="ECO:0000256" key="5">
    <source>
        <dbReference type="ARBA" id="ARBA00023242"/>
    </source>
</evidence>
<dbReference type="EMBL" id="GL377569">
    <property type="protein sequence ID" value="EFJ34838.1"/>
    <property type="molecule type" value="Genomic_DNA"/>
</dbReference>
<proteinExistence type="predicted"/>
<dbReference type="PANTHER" id="PTHR47287">
    <property type="entry name" value="C2H2 AND C2HC ZINC FINGERS SUPERFAMILY PROTEIN"/>
    <property type="match status" value="1"/>
</dbReference>
<feature type="compositionally biased region" description="Low complexity" evidence="7">
    <location>
        <begin position="433"/>
        <end position="444"/>
    </location>
</feature>
<keyword evidence="10" id="KW-1185">Reference proteome</keyword>
<dbReference type="Pfam" id="PF13912">
    <property type="entry name" value="zf-C2H2_6"/>
    <property type="match status" value="1"/>
</dbReference>
<dbReference type="Gramene" id="EFJ34838">
    <property type="protein sequence ID" value="EFJ34838"/>
    <property type="gene ID" value="SELMODRAFT_405785"/>
</dbReference>
<keyword evidence="2" id="KW-0479">Metal-binding</keyword>
<dbReference type="HOGENOM" id="CLU_576711_0_0_1"/>
<name>D8QZP7_SELML</name>
<gene>
    <name evidence="9" type="primary">ZFP1a-1</name>
    <name evidence="9" type="ORF">SELMODRAFT_405785</name>
</gene>
<organism evidence="10">
    <name type="scientific">Selaginella moellendorffii</name>
    <name type="common">Spikemoss</name>
    <dbReference type="NCBI Taxonomy" id="88036"/>
    <lineage>
        <taxon>Eukaryota</taxon>
        <taxon>Viridiplantae</taxon>
        <taxon>Streptophyta</taxon>
        <taxon>Embryophyta</taxon>
        <taxon>Tracheophyta</taxon>
        <taxon>Lycopodiopsida</taxon>
        <taxon>Selaginellales</taxon>
        <taxon>Selaginellaceae</taxon>
        <taxon>Selaginella</taxon>
    </lineage>
</organism>
<evidence type="ECO:0000256" key="3">
    <source>
        <dbReference type="ARBA" id="ARBA00022771"/>
    </source>
</evidence>
<dbReference type="eggNOG" id="ENOG502QTV9">
    <property type="taxonomic scope" value="Eukaryota"/>
</dbReference>
<dbReference type="InterPro" id="IPR013087">
    <property type="entry name" value="Znf_C2H2_type"/>
</dbReference>
<dbReference type="GO" id="GO:0008270">
    <property type="term" value="F:zinc ion binding"/>
    <property type="evidence" value="ECO:0007669"/>
    <property type="project" value="UniProtKB-KW"/>
</dbReference>
<feature type="compositionally biased region" description="Low complexity" evidence="7">
    <location>
        <begin position="174"/>
        <end position="196"/>
    </location>
</feature>
<dbReference type="GeneID" id="9655699"/>
<feature type="region of interest" description="Disordered" evidence="7">
    <location>
        <begin position="251"/>
        <end position="294"/>
    </location>
</feature>
<dbReference type="Gene3D" id="3.30.160.60">
    <property type="entry name" value="Classic Zinc Finger"/>
    <property type="match status" value="1"/>
</dbReference>
<dbReference type="SUPFAM" id="SSF57667">
    <property type="entry name" value="beta-beta-alpha zinc fingers"/>
    <property type="match status" value="1"/>
</dbReference>
<evidence type="ECO:0000256" key="2">
    <source>
        <dbReference type="ARBA" id="ARBA00022723"/>
    </source>
</evidence>
<evidence type="ECO:0000313" key="9">
    <source>
        <dbReference type="EMBL" id="EFJ34838.1"/>
    </source>
</evidence>
<feature type="compositionally biased region" description="Basic and acidic residues" evidence="7">
    <location>
        <begin position="1"/>
        <end position="13"/>
    </location>
</feature>
<sequence length="474" mass="50575">MGSKRSFEDQHREEEEEQEQEEQEDQGRVPGVGGEGTARYPKRLNLNSRLEEEEEGQALELDRGDDLDQARIVAAGCQDPKLDHRGRHHELENEEMEEEEEEEEDSSAIVTREFEVCGEEIITSSSTSPAAAAAVAHCFLGGATTKLGFLSRDLDHHHLSKQDHVAKAREHWRSSLSSSTSVVSEGSTSLGSSSDHQSPAAAVAAATAAIAPLAPVALHAASTAAENHASIATTTTNRQFSCTYCDRKFPSSQALGGHQNAHKRERTAARRAHGARTAAATTTTTTTAITPTIGFPGGSSGSAFHGFNAAAAANNRSLGVEAQSTVATAPSSLHKNSTLPSSSHPNSGEHHHSSSFSGFGFHHPSLSGLDSKGWCAAARAASSFLAGSSSQQQHQLQRSPSVEMFGHGVKSGVRFHINGLVGGAPAAEEQQHYQHQQQQQQQHQCNLSSLKNSDPFEDDSGELDLSLRLGAKRH</sequence>
<dbReference type="PANTHER" id="PTHR47287:SF15">
    <property type="entry name" value="ZINC FINGER PROTEIN 3-LIKE"/>
    <property type="match status" value="1"/>
</dbReference>
<feature type="region of interest" description="Disordered" evidence="7">
    <location>
        <begin position="322"/>
        <end position="356"/>
    </location>
</feature>
<feature type="region of interest" description="Disordered" evidence="7">
    <location>
        <begin position="433"/>
        <end position="474"/>
    </location>
</feature>
<dbReference type="InterPro" id="IPR036236">
    <property type="entry name" value="Znf_C2H2_sf"/>
</dbReference>
<dbReference type="GO" id="GO:0009788">
    <property type="term" value="P:negative regulation of abscisic acid-activated signaling pathway"/>
    <property type="evidence" value="ECO:0007669"/>
    <property type="project" value="InterPro"/>
</dbReference>
<feature type="region of interest" description="Disordered" evidence="7">
    <location>
        <begin position="1"/>
        <end position="67"/>
    </location>
</feature>